<evidence type="ECO:0000313" key="5">
    <source>
        <dbReference type="Proteomes" id="UP000027725"/>
    </source>
</evidence>
<accession>A0A074TFU7</accession>
<dbReference type="Gene3D" id="3.40.50.720">
    <property type="entry name" value="NAD(P)-binding Rossmann-like Domain"/>
    <property type="match status" value="1"/>
</dbReference>
<dbReference type="SUPFAM" id="SSF51735">
    <property type="entry name" value="NAD(P)-binding Rossmann-fold domains"/>
    <property type="match status" value="1"/>
</dbReference>
<dbReference type="Pfam" id="PF01408">
    <property type="entry name" value="GFO_IDH_MocA"/>
    <property type="match status" value="1"/>
</dbReference>
<dbReference type="eggNOG" id="COG0673">
    <property type="taxonomic scope" value="Bacteria"/>
</dbReference>
<dbReference type="AlphaFoldDB" id="A0A074TFU7"/>
<feature type="domain" description="GFO/IDH/MocA-like oxidoreductase" evidence="3">
    <location>
        <begin position="130"/>
        <end position="264"/>
    </location>
</feature>
<keyword evidence="1" id="KW-0560">Oxidoreductase</keyword>
<sequence>MSTELGIGIIGCGNISTTYFDFAPLFRGIKVVACADLDLAAAQARATQYGVEAQSVAALLDNPSVDLIINLTIPGAHFAVAKAALEAGKHVYSEKPFVLSTQEGKELRDLAQSKGLSVGSAPDTYLGGAHQQARAVLDAGDLGTIIAGTAYVMSHGMEHWHPNPDFFFQPGGGPMLDLGPYYLANLINLIGPVKRVAALTSSATPTRTITSEPRAGETIEVNTPTNIHALLEFAQGATVTLSTSWDVWAHRHGHMELYGTEGSLFLPDPNFFSGPVEIAGRDGAIAPVAPWDHPFGVPNQEHKAGKLANYRSAGLADMALALLEGREARCSIDRAPHGIDIMSAILRSGEEGGFVELSTTCTRPEPLDPDAARALLRRVA</sequence>
<comment type="caution">
    <text evidence="4">The sequence shown here is derived from an EMBL/GenBank/DDBJ whole genome shotgun (WGS) entry which is preliminary data.</text>
</comment>
<dbReference type="OrthoDB" id="9776544at2"/>
<dbReference type="InterPro" id="IPR000683">
    <property type="entry name" value="Gfo/Idh/MocA-like_OxRdtase_N"/>
</dbReference>
<gene>
    <name evidence="4" type="ORF">DL1_15665</name>
</gene>
<dbReference type="EMBL" id="JHEH01000005">
    <property type="protein sequence ID" value="KEP70544.1"/>
    <property type="molecule type" value="Genomic_DNA"/>
</dbReference>
<dbReference type="Proteomes" id="UP000027725">
    <property type="component" value="Unassembled WGS sequence"/>
</dbReference>
<proteinExistence type="predicted"/>
<organism evidence="4 5">
    <name type="scientific">Thioclava dalianensis</name>
    <dbReference type="NCBI Taxonomy" id="1185766"/>
    <lineage>
        <taxon>Bacteria</taxon>
        <taxon>Pseudomonadati</taxon>
        <taxon>Pseudomonadota</taxon>
        <taxon>Alphaproteobacteria</taxon>
        <taxon>Rhodobacterales</taxon>
        <taxon>Paracoccaceae</taxon>
        <taxon>Thioclava</taxon>
    </lineage>
</organism>
<dbReference type="SUPFAM" id="SSF55347">
    <property type="entry name" value="Glyceraldehyde-3-phosphate dehydrogenase-like, C-terminal domain"/>
    <property type="match status" value="1"/>
</dbReference>
<evidence type="ECO:0000259" key="2">
    <source>
        <dbReference type="Pfam" id="PF01408"/>
    </source>
</evidence>
<feature type="domain" description="Gfo/Idh/MocA-like oxidoreductase N-terminal" evidence="2">
    <location>
        <begin position="6"/>
        <end position="118"/>
    </location>
</feature>
<dbReference type="STRING" id="1185766.SAMN05216224_102299"/>
<evidence type="ECO:0000256" key="1">
    <source>
        <dbReference type="ARBA" id="ARBA00023002"/>
    </source>
</evidence>
<keyword evidence="5" id="KW-1185">Reference proteome</keyword>
<dbReference type="InterPro" id="IPR036291">
    <property type="entry name" value="NAD(P)-bd_dom_sf"/>
</dbReference>
<dbReference type="InterPro" id="IPR055170">
    <property type="entry name" value="GFO_IDH_MocA-like_dom"/>
</dbReference>
<name>A0A074TFU7_9RHOB</name>
<reference evidence="4 5" key="1">
    <citation type="submission" date="2014-03" db="EMBL/GenBank/DDBJ databases">
        <title>The draft genome sequence of Thioclava dalianensis DLFJ1-1.</title>
        <authorList>
            <person name="Lai Q."/>
            <person name="Shao Z."/>
        </authorList>
    </citation>
    <scope>NUCLEOTIDE SEQUENCE [LARGE SCALE GENOMIC DNA]</scope>
    <source>
        <strain evidence="4 5">DLFJ1-1</strain>
    </source>
</reference>
<dbReference type="GO" id="GO:0000166">
    <property type="term" value="F:nucleotide binding"/>
    <property type="evidence" value="ECO:0007669"/>
    <property type="project" value="InterPro"/>
</dbReference>
<evidence type="ECO:0000313" key="4">
    <source>
        <dbReference type="EMBL" id="KEP70544.1"/>
    </source>
</evidence>
<dbReference type="InterPro" id="IPR050463">
    <property type="entry name" value="Gfo/Idh/MocA_oxidrdct_glycsds"/>
</dbReference>
<dbReference type="PANTHER" id="PTHR43818:SF11">
    <property type="entry name" value="BCDNA.GH03377"/>
    <property type="match status" value="1"/>
</dbReference>
<dbReference type="PANTHER" id="PTHR43818">
    <property type="entry name" value="BCDNA.GH03377"/>
    <property type="match status" value="1"/>
</dbReference>
<evidence type="ECO:0000259" key="3">
    <source>
        <dbReference type="Pfam" id="PF22725"/>
    </source>
</evidence>
<dbReference type="RefSeq" id="WP_038063765.1">
    <property type="nucleotide sequence ID" value="NZ_FOVB01000002.1"/>
</dbReference>
<dbReference type="GO" id="GO:0016491">
    <property type="term" value="F:oxidoreductase activity"/>
    <property type="evidence" value="ECO:0007669"/>
    <property type="project" value="UniProtKB-KW"/>
</dbReference>
<dbReference type="Gene3D" id="3.30.360.10">
    <property type="entry name" value="Dihydrodipicolinate Reductase, domain 2"/>
    <property type="match status" value="1"/>
</dbReference>
<dbReference type="Pfam" id="PF22725">
    <property type="entry name" value="GFO_IDH_MocA_C3"/>
    <property type="match status" value="1"/>
</dbReference>
<protein>
    <submittedName>
        <fullName evidence="4">Oxidoreductase</fullName>
    </submittedName>
</protein>